<dbReference type="SUPFAM" id="SSF52091">
    <property type="entry name" value="SpoIIaa-like"/>
    <property type="match status" value="1"/>
</dbReference>
<proteinExistence type="predicted"/>
<organism evidence="4 5">
    <name type="scientific">Bradyrhizobium denitrificans</name>
    <dbReference type="NCBI Taxonomy" id="2734912"/>
    <lineage>
        <taxon>Bacteria</taxon>
        <taxon>Pseudomonadati</taxon>
        <taxon>Pseudomonadota</taxon>
        <taxon>Alphaproteobacteria</taxon>
        <taxon>Hyphomicrobiales</taxon>
        <taxon>Nitrobacteraceae</taxon>
        <taxon>Bradyrhizobium</taxon>
    </lineage>
</organism>
<evidence type="ECO:0000256" key="2">
    <source>
        <dbReference type="ARBA" id="ARBA00022679"/>
    </source>
</evidence>
<dbReference type="InterPro" id="IPR036513">
    <property type="entry name" value="STAS_dom_sf"/>
</dbReference>
<dbReference type="Proteomes" id="UP001314635">
    <property type="component" value="Unassembled WGS sequence"/>
</dbReference>
<dbReference type="PANTHER" id="PTHR34136:SF1">
    <property type="entry name" value="UDP-N-ACETYL-D-MANNOSAMINURONIC ACID TRANSFERASE"/>
    <property type="match status" value="1"/>
</dbReference>
<evidence type="ECO:0000313" key="5">
    <source>
        <dbReference type="Proteomes" id="UP001314635"/>
    </source>
</evidence>
<dbReference type="PROSITE" id="PS50801">
    <property type="entry name" value="STAS"/>
    <property type="match status" value="1"/>
</dbReference>
<evidence type="ECO:0000313" key="4">
    <source>
        <dbReference type="EMBL" id="MBR1138420.1"/>
    </source>
</evidence>
<dbReference type="CDD" id="cd07043">
    <property type="entry name" value="STAS_anti-anti-sigma_factors"/>
    <property type="match status" value="1"/>
</dbReference>
<feature type="domain" description="STAS" evidence="3">
    <location>
        <begin position="324"/>
        <end position="374"/>
    </location>
</feature>
<evidence type="ECO:0000256" key="1">
    <source>
        <dbReference type="ARBA" id="ARBA00022676"/>
    </source>
</evidence>
<dbReference type="EMBL" id="JAFCLK010000021">
    <property type="protein sequence ID" value="MBR1138420.1"/>
    <property type="molecule type" value="Genomic_DNA"/>
</dbReference>
<dbReference type="Pfam" id="PF03808">
    <property type="entry name" value="Glyco_tran_WecG"/>
    <property type="match status" value="1"/>
</dbReference>
<dbReference type="PANTHER" id="PTHR34136">
    <property type="match status" value="1"/>
</dbReference>
<gene>
    <name evidence="4" type="ORF">JQ619_21870</name>
</gene>
<dbReference type="InterPro" id="IPR004629">
    <property type="entry name" value="WecG_TagA_CpsF"/>
</dbReference>
<keyword evidence="2" id="KW-0808">Transferase</keyword>
<reference evidence="5" key="1">
    <citation type="journal article" date="2021" name="ISME J.">
        <title>Evolutionary origin and ecological implication of a unique nif island in free-living Bradyrhizobium lineages.</title>
        <authorList>
            <person name="Tao J."/>
        </authorList>
    </citation>
    <scope>NUCLEOTIDE SEQUENCE [LARGE SCALE GENOMIC DNA]</scope>
    <source>
        <strain evidence="5">SZCCT0094</strain>
    </source>
</reference>
<dbReference type="InterPro" id="IPR058548">
    <property type="entry name" value="MlaB-like_STAS"/>
</dbReference>
<accession>A0ABS5GAR7</accession>
<keyword evidence="5" id="KW-1185">Reference proteome</keyword>
<dbReference type="InterPro" id="IPR002645">
    <property type="entry name" value="STAS_dom"/>
</dbReference>
<dbReference type="Pfam" id="PF13466">
    <property type="entry name" value="STAS_2"/>
    <property type="match status" value="1"/>
</dbReference>
<evidence type="ECO:0000259" key="3">
    <source>
        <dbReference type="PROSITE" id="PS50801"/>
    </source>
</evidence>
<name>A0ABS5GAR7_9BRAD</name>
<sequence length="410" mass="44743">MQAGPSASPFDGSVSSDDLTREVYGVLGIPIDAVGLDEVADRIGAALQGDEPYLISTPNLNFLVTAQTDAAFRESLLMSDLCPVDGVPIVWISRLIGIPIKGRVAGSDIFDRLKLGPQGSVKVFLFGGPQGVAETAGRVLNSQSSAVSCVGSLFPGFGSVDDMSSDAIMDSVNASGARFLVASLGAQKGQSWLLANHDRLRIPVRSHLGAAINFQAGLLKRAPLFVRKSGFEWLWRIKEEPYLWRRYLHDGGVLMRLMVSRVLPLALALVLRRLRAKDQSGLTVSMRQIGDRAHAIEMTGHGVAETVKEAVPLLRAAIRHSNELTIDCARLRSIDARFLGLLLMVRKSMLQKDGRLVFANSSWRIRRAFRLNGFGFLLDSDARHAVAKARLSRREDDDQVASPANFQVFQ</sequence>
<protein>
    <submittedName>
        <fullName evidence="4">WecB/TagA/CpsF family glycosyltransferase</fullName>
    </submittedName>
</protein>
<keyword evidence="1" id="KW-0328">Glycosyltransferase</keyword>
<dbReference type="CDD" id="cd06533">
    <property type="entry name" value="Glyco_transf_WecG_TagA"/>
    <property type="match status" value="1"/>
</dbReference>
<comment type="caution">
    <text evidence="4">The sequence shown here is derived from an EMBL/GenBank/DDBJ whole genome shotgun (WGS) entry which is preliminary data.</text>
</comment>
<dbReference type="Gene3D" id="3.30.750.24">
    <property type="entry name" value="STAS domain"/>
    <property type="match status" value="1"/>
</dbReference>
<dbReference type="NCBIfam" id="TIGR00696">
    <property type="entry name" value="wecG_tagA_cpsF"/>
    <property type="match status" value="1"/>
</dbReference>